<dbReference type="NCBIfam" id="NF003969">
    <property type="entry name" value="PRK05463.1"/>
    <property type="match status" value="1"/>
</dbReference>
<sequence length="276" mass="29885">MPIMTTHSELRELAPRALRAAFRAGRYAGHTAGLAPGRLQCNLAIMPAAQAEAFAEFCALNPVPCPLAGRTAPGDPALPDLGHDIDLRRDLPLYHVYRDGALADRPRDIAALWRDDMVGFAIGCSFTMESALMRAGFPMRHIERDVTVPMYRSSLETRPAGPFGGAVVVSMRPVHRDRIDEVRELSARYPMAHGAPLHVGDPAAIGIDVERPDWGSAVPIGPDELPVFWACGVTPQVAMMGAQLPLCISHAPGAMLITDLDDGTRADDEPTDRQDR</sequence>
<dbReference type="GO" id="GO:0016829">
    <property type="term" value="F:lyase activity"/>
    <property type="evidence" value="ECO:0007669"/>
    <property type="project" value="UniProtKB-KW"/>
</dbReference>
<evidence type="ECO:0000313" key="3">
    <source>
        <dbReference type="EMBL" id="SDE80398.1"/>
    </source>
</evidence>
<dbReference type="PANTHER" id="PTHR32022:SF10">
    <property type="entry name" value="D-GLUTAMATE CYCLASE, MITOCHONDRIAL"/>
    <property type="match status" value="1"/>
</dbReference>
<dbReference type="InterPro" id="IPR038021">
    <property type="entry name" value="Putative_hydro-lyase"/>
</dbReference>
<dbReference type="Gene3D" id="3.30.2040.10">
    <property type="entry name" value="PSTPO5379-like domain"/>
    <property type="match status" value="1"/>
</dbReference>
<dbReference type="FunFam" id="3.30.2040.10:FF:000001">
    <property type="entry name" value="D-glutamate cyclase, mitochondrial"/>
    <property type="match status" value="1"/>
</dbReference>
<protein>
    <submittedName>
        <fullName evidence="3">Uncharacterized protein YcsI, UPF0317 family</fullName>
    </submittedName>
</protein>
<comment type="similarity">
    <text evidence="1">Belongs to the D-glutamate cyclase family.</text>
</comment>
<dbReference type="Gene3D" id="3.40.1640.10">
    <property type="entry name" value="PSTPO5379-like"/>
    <property type="match status" value="1"/>
</dbReference>
<accession>A0A1G7FWW3</accession>
<dbReference type="RefSeq" id="WP_242652275.1">
    <property type="nucleotide sequence ID" value="NZ_FNAT01000004.1"/>
</dbReference>
<dbReference type="Proteomes" id="UP000198922">
    <property type="component" value="Unassembled WGS sequence"/>
</dbReference>
<dbReference type="STRING" id="521013.SAMN04488567_2607"/>
<evidence type="ECO:0000313" key="4">
    <source>
        <dbReference type="Proteomes" id="UP000198922"/>
    </source>
</evidence>
<evidence type="ECO:0000256" key="1">
    <source>
        <dbReference type="ARBA" id="ARBA00007896"/>
    </source>
</evidence>
<keyword evidence="4" id="KW-1185">Reference proteome</keyword>
<dbReference type="AlphaFoldDB" id="A0A1G7FWW3"/>
<dbReference type="Pfam" id="PF07286">
    <property type="entry name" value="D-Glu_cyclase"/>
    <property type="match status" value="1"/>
</dbReference>
<dbReference type="EMBL" id="FNAT01000004">
    <property type="protein sequence ID" value="SDE80398.1"/>
    <property type="molecule type" value="Genomic_DNA"/>
</dbReference>
<dbReference type="InterPro" id="IPR016938">
    <property type="entry name" value="UPF0317"/>
</dbReference>
<dbReference type="PIRSF" id="PIRSF029755">
    <property type="entry name" value="UCP029755"/>
    <property type="match status" value="1"/>
</dbReference>
<dbReference type="SUPFAM" id="SSF160920">
    <property type="entry name" value="PSTPO5379-like"/>
    <property type="match status" value="1"/>
</dbReference>
<dbReference type="InterPro" id="IPR009906">
    <property type="entry name" value="D-Glu_cyclase"/>
</dbReference>
<name>A0A1G7FWW3_9RHOB</name>
<proteinExistence type="inferred from homology"/>
<gene>
    <name evidence="3" type="ORF">SAMN04488567_2607</name>
</gene>
<keyword evidence="2" id="KW-0456">Lyase</keyword>
<dbReference type="PANTHER" id="PTHR32022">
    <property type="entry name" value="D-GLUTAMATE CYCLASE, MITOCHONDRIAL"/>
    <property type="match status" value="1"/>
</dbReference>
<organism evidence="3 4">
    <name type="scientific">Limimaricola pyoseonensis</name>
    <dbReference type="NCBI Taxonomy" id="521013"/>
    <lineage>
        <taxon>Bacteria</taxon>
        <taxon>Pseudomonadati</taxon>
        <taxon>Pseudomonadota</taxon>
        <taxon>Alphaproteobacteria</taxon>
        <taxon>Rhodobacterales</taxon>
        <taxon>Paracoccaceae</taxon>
        <taxon>Limimaricola</taxon>
    </lineage>
</organism>
<reference evidence="4" key="1">
    <citation type="submission" date="2016-10" db="EMBL/GenBank/DDBJ databases">
        <authorList>
            <person name="Varghese N."/>
            <person name="Submissions S."/>
        </authorList>
    </citation>
    <scope>NUCLEOTIDE SEQUENCE [LARGE SCALE GENOMIC DNA]</scope>
    <source>
        <strain evidence="4">DSM 21424</strain>
    </source>
</reference>
<evidence type="ECO:0000256" key="2">
    <source>
        <dbReference type="ARBA" id="ARBA00023239"/>
    </source>
</evidence>